<evidence type="ECO:0000313" key="7">
    <source>
        <dbReference type="EMBL" id="KAK1768782.1"/>
    </source>
</evidence>
<proteinExistence type="predicted"/>
<dbReference type="PANTHER" id="PTHR22980">
    <property type="entry name" value="CORTISTATIN"/>
    <property type="match status" value="1"/>
</dbReference>
<dbReference type="EMBL" id="MU839004">
    <property type="protein sequence ID" value="KAK1768782.1"/>
    <property type="molecule type" value="Genomic_DNA"/>
</dbReference>
<feature type="compositionally biased region" description="Polar residues" evidence="5">
    <location>
        <begin position="42"/>
        <end position="59"/>
    </location>
</feature>
<dbReference type="GO" id="GO:0046982">
    <property type="term" value="F:protein heterodimerization activity"/>
    <property type="evidence" value="ECO:0007669"/>
    <property type="project" value="InterPro"/>
</dbReference>
<feature type="region of interest" description="Disordered" evidence="5">
    <location>
        <begin position="346"/>
        <end position="371"/>
    </location>
</feature>
<feature type="region of interest" description="Disordered" evidence="5">
    <location>
        <begin position="469"/>
        <end position="491"/>
    </location>
</feature>
<feature type="compositionally biased region" description="Basic and acidic residues" evidence="5">
    <location>
        <begin position="101"/>
        <end position="122"/>
    </location>
</feature>
<dbReference type="Proteomes" id="UP001244011">
    <property type="component" value="Unassembled WGS sequence"/>
</dbReference>
<evidence type="ECO:0000256" key="5">
    <source>
        <dbReference type="SAM" id="MobiDB-lite"/>
    </source>
</evidence>
<dbReference type="RefSeq" id="XP_060284995.1">
    <property type="nucleotide sequence ID" value="XM_060432296.1"/>
</dbReference>
<evidence type="ECO:0000256" key="4">
    <source>
        <dbReference type="ARBA" id="ARBA00023242"/>
    </source>
</evidence>
<accession>A0AAJ0C3E5</accession>
<protein>
    <submittedName>
        <fullName evidence="7">Histone-fold domain protein</fullName>
    </submittedName>
</protein>
<dbReference type="GO" id="GO:0005694">
    <property type="term" value="C:chromosome"/>
    <property type="evidence" value="ECO:0007669"/>
    <property type="project" value="UniProtKB-SubCell"/>
</dbReference>
<reference evidence="7" key="1">
    <citation type="submission" date="2023-06" db="EMBL/GenBank/DDBJ databases">
        <title>Genome-scale phylogeny and comparative genomics of the fungal order Sordariales.</title>
        <authorList>
            <consortium name="Lawrence Berkeley National Laboratory"/>
            <person name="Hensen N."/>
            <person name="Bonometti L."/>
            <person name="Westerberg I."/>
            <person name="Brannstrom I.O."/>
            <person name="Guillou S."/>
            <person name="Cros-Aarteil S."/>
            <person name="Calhoun S."/>
            <person name="Haridas S."/>
            <person name="Kuo A."/>
            <person name="Mondo S."/>
            <person name="Pangilinan J."/>
            <person name="Riley R."/>
            <person name="Labutti K."/>
            <person name="Andreopoulos B."/>
            <person name="Lipzen A."/>
            <person name="Chen C."/>
            <person name="Yanf M."/>
            <person name="Daum C."/>
            <person name="Ng V."/>
            <person name="Clum A."/>
            <person name="Steindorff A."/>
            <person name="Ohm R."/>
            <person name="Martin F."/>
            <person name="Silar P."/>
            <person name="Natvig D."/>
            <person name="Lalanne C."/>
            <person name="Gautier V."/>
            <person name="Ament-Velasquez S.L."/>
            <person name="Kruys A."/>
            <person name="Hutchinson M.I."/>
            <person name="Powell A.J."/>
            <person name="Barry K."/>
            <person name="Miller A.N."/>
            <person name="Grigoriev I.V."/>
            <person name="Debuchy R."/>
            <person name="Gladieux P."/>
            <person name="Thoren M.H."/>
            <person name="Johannesson H."/>
        </authorList>
    </citation>
    <scope>NUCLEOTIDE SEQUENCE</scope>
    <source>
        <strain evidence="7">8032-3</strain>
    </source>
</reference>
<dbReference type="InterPro" id="IPR035425">
    <property type="entry name" value="CENP-T/H4_C"/>
</dbReference>
<comment type="subcellular location">
    <subcellularLocation>
        <location evidence="2">Chromosome</location>
    </subcellularLocation>
    <subcellularLocation>
        <location evidence="1">Nucleus</location>
    </subcellularLocation>
</comment>
<sequence>MENDSPNVDGKTSTPQMSHFNIVTPGRRAISAEPPSRHSIRTPGSQGRNTANLQRQAGLSASGRKVNAATTPHGRAAIRALDSRRAAIFTPHRDRRRSLRAQRETPRDDLRGLSRLLAKESRPVPSSSSPRTAVKSESAASVVLWEDEDDDERPLRAPRLSLPIDVDDDDDSYLRPHRSAGLEDDNFTMQSIEMPRRALSEQAPNRLSLASVRVSDFHAENAFRSDDVGIDSAFFPPRHAIDEDGIMFDAQEDVTYERIDEEDARRETARESDFGIAVPVEGNESTFVITAQAEELRSPVQQPPEFDDYPTAHFDSGGEDDDGDDDDVVQEDLQEDVQEQFEMETATAGADAAQRRKKKKPGVKTSKHGIPYPSLPAGVVKRLAQTFAQSGGARGKISSDTLAAVMQASDWFFEQLGDDLQAYAKHAGRKTIDESDMLTLMRRQRQIGSSTTPFSLAQRHLPRELLQQLRMPPPAPLKKGRKTKPSEADQG</sequence>
<comment type="caution">
    <text evidence="7">The sequence shown here is derived from an EMBL/GenBank/DDBJ whole genome shotgun (WGS) entry which is preliminary data.</text>
</comment>
<feature type="compositionally biased region" description="Polar residues" evidence="5">
    <location>
        <begin position="1"/>
        <end position="21"/>
    </location>
</feature>
<dbReference type="GO" id="GO:0000712">
    <property type="term" value="P:resolution of meiotic recombination intermediates"/>
    <property type="evidence" value="ECO:0007669"/>
    <property type="project" value="TreeGrafter"/>
</dbReference>
<evidence type="ECO:0000256" key="2">
    <source>
        <dbReference type="ARBA" id="ARBA00004286"/>
    </source>
</evidence>
<feature type="region of interest" description="Disordered" evidence="5">
    <location>
        <begin position="1"/>
        <end position="150"/>
    </location>
</feature>
<dbReference type="GeneID" id="85315483"/>
<dbReference type="Pfam" id="PF15511">
    <property type="entry name" value="CENP-T_C"/>
    <property type="match status" value="1"/>
</dbReference>
<feature type="compositionally biased region" description="Basic residues" evidence="5">
    <location>
        <begin position="355"/>
        <end position="367"/>
    </location>
</feature>
<evidence type="ECO:0000256" key="3">
    <source>
        <dbReference type="ARBA" id="ARBA00022454"/>
    </source>
</evidence>
<evidence type="ECO:0000256" key="1">
    <source>
        <dbReference type="ARBA" id="ARBA00004123"/>
    </source>
</evidence>
<gene>
    <name evidence="7" type="ORF">QBC33DRAFT_606198</name>
</gene>
<evidence type="ECO:0000259" key="6">
    <source>
        <dbReference type="Pfam" id="PF15511"/>
    </source>
</evidence>
<dbReference type="AlphaFoldDB" id="A0AAJ0C3E5"/>
<evidence type="ECO:0000313" key="8">
    <source>
        <dbReference type="Proteomes" id="UP001244011"/>
    </source>
</evidence>
<keyword evidence="8" id="KW-1185">Reference proteome</keyword>
<organism evidence="7 8">
    <name type="scientific">Phialemonium atrogriseum</name>
    <dbReference type="NCBI Taxonomy" id="1093897"/>
    <lineage>
        <taxon>Eukaryota</taxon>
        <taxon>Fungi</taxon>
        <taxon>Dikarya</taxon>
        <taxon>Ascomycota</taxon>
        <taxon>Pezizomycotina</taxon>
        <taxon>Sordariomycetes</taxon>
        <taxon>Sordariomycetidae</taxon>
        <taxon>Cephalothecales</taxon>
        <taxon>Cephalothecaceae</taxon>
        <taxon>Phialemonium</taxon>
    </lineage>
</organism>
<feature type="domain" description="CENP-T/Histone H4 histone fold" evidence="6">
    <location>
        <begin position="368"/>
        <end position="473"/>
    </location>
</feature>
<keyword evidence="3" id="KW-0158">Chromosome</keyword>
<dbReference type="InterPro" id="IPR009072">
    <property type="entry name" value="Histone-fold"/>
</dbReference>
<dbReference type="PANTHER" id="PTHR22980:SF5">
    <property type="entry name" value="CENP-T_HISTONE H4 HISTONE FOLD DOMAIN-CONTAINING PROTEIN"/>
    <property type="match status" value="1"/>
</dbReference>
<keyword evidence="4" id="KW-0539">Nucleus</keyword>
<dbReference type="GO" id="GO:0031297">
    <property type="term" value="P:replication fork processing"/>
    <property type="evidence" value="ECO:0007669"/>
    <property type="project" value="TreeGrafter"/>
</dbReference>
<feature type="region of interest" description="Disordered" evidence="5">
    <location>
        <begin position="297"/>
        <end position="327"/>
    </location>
</feature>
<dbReference type="CDD" id="cd22920">
    <property type="entry name" value="HFD_CENP-T"/>
    <property type="match status" value="1"/>
</dbReference>
<feature type="compositionally biased region" description="Acidic residues" evidence="5">
    <location>
        <begin position="317"/>
        <end position="327"/>
    </location>
</feature>
<dbReference type="GO" id="GO:0071821">
    <property type="term" value="C:FANCM-MHF complex"/>
    <property type="evidence" value="ECO:0007669"/>
    <property type="project" value="TreeGrafter"/>
</dbReference>
<dbReference type="GO" id="GO:0003682">
    <property type="term" value="F:chromatin binding"/>
    <property type="evidence" value="ECO:0007669"/>
    <property type="project" value="TreeGrafter"/>
</dbReference>
<dbReference type="Gene3D" id="1.10.20.10">
    <property type="entry name" value="Histone, subunit A"/>
    <property type="match status" value="1"/>
</dbReference>
<dbReference type="SUPFAM" id="SSF47113">
    <property type="entry name" value="Histone-fold"/>
    <property type="match status" value="1"/>
</dbReference>
<name>A0AAJ0C3E5_9PEZI</name>